<dbReference type="InterPro" id="IPR036465">
    <property type="entry name" value="vWFA_dom_sf"/>
</dbReference>
<sequence length="600" mass="65543">MMKIPALSARCRRLTASLRAFRDDDRGVMAVITLMLFFVLMVFGGIAVDYMRFEIRRVALQQTMDRAALAAANLENKRDAKSVAEDYFAKAHLQEGTVGTEYSTPVVSVIEGANGASKNVTITADVRSYNYFMGMGFMPVDYLEAPANTRAEQGIPQVEVMLVLDITGSMDSRLPNDTKKKIDGLIEAAELFVNEVKDLDDLNQVSIGVVPYNTQVNLGPALRAQYAATNIPTVNGVANAGVPYVNCLEVPTTTAFFQTTGIPTDMPLPMSVHADIDGDTTRNSDYVARTTSTALPTDWNTSAGRDTYMCAPRPYSEVLLPTMERSTVLAKIGSLKAAGRTSIMMGMRWGVALLDQSARPIYDTLRGGEALMAGRPADNTDPETRKIIVLMTDGAHIATQVMRDPYKTGESPIFRSNVDGNYSILLRPGTASPYWVPHLCASSNNCTAGWRAQPWSNLTNTGTSRRLDWSEVWQAQRVSWVAWQLYARSRFDGTNTGKDPTTIYNAQMNRFRSTTYVAVNTMDSLLQTNCAAAKASGIEVYGIAFGAGSAGETQIRGCASAKGSNPNDKTGYYFEPQTSSELVDAFRDIAAEMSKLRLTL</sequence>
<reference evidence="4" key="1">
    <citation type="journal article" date="2019" name="Int. J. Syst. Evol. Microbiol.">
        <title>The Global Catalogue of Microorganisms (GCM) 10K type strain sequencing project: providing services to taxonomists for standard genome sequencing and annotation.</title>
        <authorList>
            <consortium name="The Broad Institute Genomics Platform"/>
            <consortium name="The Broad Institute Genome Sequencing Center for Infectious Disease"/>
            <person name="Wu L."/>
            <person name="Ma J."/>
        </authorList>
    </citation>
    <scope>NUCLEOTIDE SEQUENCE [LARGE SCALE GENOMIC DNA]</scope>
    <source>
        <strain evidence="4">KCTC 62102</strain>
    </source>
</reference>
<accession>A0ABV7DVP4</accession>
<gene>
    <name evidence="3" type="ORF">ACFOD6_08715</name>
</gene>
<name>A0ABV7DVP4_9RHOB</name>
<dbReference type="Gene3D" id="3.40.50.410">
    <property type="entry name" value="von Willebrand factor, type A domain"/>
    <property type="match status" value="1"/>
</dbReference>
<evidence type="ECO:0000313" key="4">
    <source>
        <dbReference type="Proteomes" id="UP001595445"/>
    </source>
</evidence>
<keyword evidence="1" id="KW-1133">Transmembrane helix</keyword>
<evidence type="ECO:0000313" key="3">
    <source>
        <dbReference type="EMBL" id="MFC3086128.1"/>
    </source>
</evidence>
<feature type="transmembrane region" description="Helical" evidence="1">
    <location>
        <begin position="27"/>
        <end position="48"/>
    </location>
</feature>
<dbReference type="SUPFAM" id="SSF53300">
    <property type="entry name" value="vWA-like"/>
    <property type="match status" value="1"/>
</dbReference>
<dbReference type="InterPro" id="IPR028087">
    <property type="entry name" value="Tad_N"/>
</dbReference>
<keyword evidence="4" id="KW-1185">Reference proteome</keyword>
<keyword evidence="1" id="KW-0812">Transmembrane</keyword>
<keyword evidence="1" id="KW-0472">Membrane</keyword>
<dbReference type="Pfam" id="PF13400">
    <property type="entry name" value="Tad"/>
    <property type="match status" value="1"/>
</dbReference>
<dbReference type="RefSeq" id="WP_197645543.1">
    <property type="nucleotide sequence ID" value="NZ_JAEACP010000014.1"/>
</dbReference>
<dbReference type="EMBL" id="JBHRSM010000015">
    <property type="protein sequence ID" value="MFC3086128.1"/>
    <property type="molecule type" value="Genomic_DNA"/>
</dbReference>
<dbReference type="Proteomes" id="UP001595445">
    <property type="component" value="Unassembled WGS sequence"/>
</dbReference>
<evidence type="ECO:0000256" key="1">
    <source>
        <dbReference type="SAM" id="Phobius"/>
    </source>
</evidence>
<feature type="domain" description="Putative Flp pilus-assembly TadG-like N-terminal" evidence="2">
    <location>
        <begin position="27"/>
        <end position="73"/>
    </location>
</feature>
<comment type="caution">
    <text evidence="3">The sequence shown here is derived from an EMBL/GenBank/DDBJ whole genome shotgun (WGS) entry which is preliminary data.</text>
</comment>
<organism evidence="3 4">
    <name type="scientific">Tabrizicola soli</name>
    <dbReference type="NCBI Taxonomy" id="2185115"/>
    <lineage>
        <taxon>Bacteria</taxon>
        <taxon>Pseudomonadati</taxon>
        <taxon>Pseudomonadota</taxon>
        <taxon>Alphaproteobacteria</taxon>
        <taxon>Rhodobacterales</taxon>
        <taxon>Paracoccaceae</taxon>
        <taxon>Tabrizicola</taxon>
    </lineage>
</organism>
<proteinExistence type="predicted"/>
<evidence type="ECO:0000259" key="2">
    <source>
        <dbReference type="Pfam" id="PF13400"/>
    </source>
</evidence>
<protein>
    <submittedName>
        <fullName evidence="3">Pilus assembly protein TadG-related protein</fullName>
    </submittedName>
</protein>